<keyword evidence="8" id="KW-1185">Reference proteome</keyword>
<dbReference type="PANTHER" id="PTHR43027">
    <property type="entry name" value="DOXORUBICIN RESISTANCE ABC TRANSPORTER PERMEASE PROTEIN DRRC-RELATED"/>
    <property type="match status" value="1"/>
</dbReference>
<evidence type="ECO:0000313" key="8">
    <source>
        <dbReference type="Proteomes" id="UP000726170"/>
    </source>
</evidence>
<dbReference type="InterPro" id="IPR013525">
    <property type="entry name" value="ABC2_TM"/>
</dbReference>
<feature type="transmembrane region" description="Helical" evidence="5">
    <location>
        <begin position="319"/>
        <end position="338"/>
    </location>
</feature>
<accession>A0ABS6EF66</accession>
<dbReference type="RefSeq" id="WP_216438367.1">
    <property type="nucleotide sequence ID" value="NZ_JAHLQF010000002.1"/>
</dbReference>
<evidence type="ECO:0000256" key="4">
    <source>
        <dbReference type="ARBA" id="ARBA00023136"/>
    </source>
</evidence>
<dbReference type="Pfam" id="PF12698">
    <property type="entry name" value="ABC2_membrane_3"/>
    <property type="match status" value="1"/>
</dbReference>
<proteinExistence type="predicted"/>
<feature type="transmembrane region" description="Helical" evidence="5">
    <location>
        <begin position="263"/>
        <end position="282"/>
    </location>
</feature>
<keyword evidence="2 5" id="KW-0812">Transmembrane</keyword>
<dbReference type="InterPro" id="IPR047817">
    <property type="entry name" value="ABC2_TM_bact-type"/>
</dbReference>
<evidence type="ECO:0000256" key="1">
    <source>
        <dbReference type="ARBA" id="ARBA00004141"/>
    </source>
</evidence>
<organism evidence="7 8">
    <name type="scientific">Clostridium mobile</name>
    <dbReference type="NCBI Taxonomy" id="2841512"/>
    <lineage>
        <taxon>Bacteria</taxon>
        <taxon>Bacillati</taxon>
        <taxon>Bacillota</taxon>
        <taxon>Clostridia</taxon>
        <taxon>Eubacteriales</taxon>
        <taxon>Clostridiaceae</taxon>
        <taxon>Clostridium</taxon>
    </lineage>
</organism>
<evidence type="ECO:0000256" key="2">
    <source>
        <dbReference type="ARBA" id="ARBA00022692"/>
    </source>
</evidence>
<evidence type="ECO:0000259" key="6">
    <source>
        <dbReference type="PROSITE" id="PS51012"/>
    </source>
</evidence>
<evidence type="ECO:0000313" key="7">
    <source>
        <dbReference type="EMBL" id="MBU5483861.1"/>
    </source>
</evidence>
<gene>
    <name evidence="7" type="ORF">KQI86_05930</name>
</gene>
<evidence type="ECO:0000256" key="5">
    <source>
        <dbReference type="SAM" id="Phobius"/>
    </source>
</evidence>
<name>A0ABS6EF66_9CLOT</name>
<dbReference type="PANTHER" id="PTHR43027:SF1">
    <property type="entry name" value="DOXORUBICIN RESISTANCE ABC TRANSPORTER PERMEASE PROTEIN DRRC-RELATED"/>
    <property type="match status" value="1"/>
</dbReference>
<dbReference type="Proteomes" id="UP000726170">
    <property type="component" value="Unassembled WGS sequence"/>
</dbReference>
<reference evidence="7 8" key="1">
    <citation type="submission" date="2021-06" db="EMBL/GenBank/DDBJ databases">
        <authorList>
            <person name="Sun Q."/>
            <person name="Li D."/>
        </authorList>
    </citation>
    <scope>NUCLEOTIDE SEQUENCE [LARGE SCALE GENOMIC DNA]</scope>
    <source>
        <strain evidence="7 8">MSJ-11</strain>
    </source>
</reference>
<dbReference type="PROSITE" id="PS51012">
    <property type="entry name" value="ABC_TM2"/>
    <property type="match status" value="1"/>
</dbReference>
<feature type="transmembrane region" description="Helical" evidence="5">
    <location>
        <begin position="197"/>
        <end position="227"/>
    </location>
</feature>
<sequence length="348" mass="39046">MNSIVIAINLIKRMLKEINIFGFIFFLPILSAVLAVVMFGNTEKVAVGIANSQSVEYYLVEYLKDSGKYDIRFLEEEQIEEKVKDKDIEIGVIFQKEFSSNSKDKIKIVSLNNDENVQVLRGEIEGYLAALMSGKEMIEYEKTTLKSEEYEKGRASIGLLSMFILMFAGSSIGFLLQDKREKNFMRLFSTPVKEYEVVLAHIMANFLLGILQVSLFLIVSTFIFKISWGISPLWVFVILAAYLITSVGFSVGLVGVVDDSEKYNLILTLIAIVTSILGGGFFPTDSLNVVIRKISSFMPQKWMVDSYTKLANGGGISSIQINLLVLILFGVVFFTFGIKTLKPEEKDL</sequence>
<comment type="caution">
    <text evidence="7">The sequence shown here is derived from an EMBL/GenBank/DDBJ whole genome shotgun (WGS) entry which is preliminary data.</text>
</comment>
<comment type="subcellular location">
    <subcellularLocation>
        <location evidence="1">Membrane</location>
        <topology evidence="1">Multi-pass membrane protein</topology>
    </subcellularLocation>
</comment>
<dbReference type="InterPro" id="IPR052902">
    <property type="entry name" value="ABC-2_transporter"/>
</dbReference>
<feature type="transmembrane region" description="Helical" evidence="5">
    <location>
        <begin position="20"/>
        <end position="39"/>
    </location>
</feature>
<evidence type="ECO:0000256" key="3">
    <source>
        <dbReference type="ARBA" id="ARBA00022989"/>
    </source>
</evidence>
<dbReference type="EMBL" id="JAHLQF010000002">
    <property type="protein sequence ID" value="MBU5483861.1"/>
    <property type="molecule type" value="Genomic_DNA"/>
</dbReference>
<keyword evidence="3 5" id="KW-1133">Transmembrane helix</keyword>
<feature type="transmembrane region" description="Helical" evidence="5">
    <location>
        <begin position="155"/>
        <end position="176"/>
    </location>
</feature>
<feature type="domain" description="ABC transmembrane type-2" evidence="6">
    <location>
        <begin position="121"/>
        <end position="344"/>
    </location>
</feature>
<feature type="transmembrane region" description="Helical" evidence="5">
    <location>
        <begin position="233"/>
        <end position="256"/>
    </location>
</feature>
<protein>
    <submittedName>
        <fullName evidence="7">ABC transporter permease</fullName>
    </submittedName>
</protein>
<keyword evidence="4 5" id="KW-0472">Membrane</keyword>